<dbReference type="EMBL" id="LNIX01000010">
    <property type="protein sequence ID" value="OXA49510.1"/>
    <property type="molecule type" value="Genomic_DNA"/>
</dbReference>
<sequence length="304" mass="34584">MQEQMAVLNTALDNATKQAINELQPEIDELTFSLSTVAASLYALKVAIANVESALEETQIVDIVSGILYGSIAEAVFRYEHGVFKRTSAYNAMSTIVTLAYPEFLKNTDYFLNFLNFLSELKNDLHPFILAYKISNLHETSNSVIAWKAKYFLTKVVHPVISTIVFQSALPLALKWGLNLSKQNCIFGFIVPREDEIRKYDLDLPYSFEGSDMYSMLRGWTYAHNVKDPGSEIWYLLRRGNTLSTRMTVRKNETDFFYTYDSLDMETKCDFHDCSQSVLPVTNGVSYLVFGRNMTCLSPQVHIS</sequence>
<evidence type="ECO:0000313" key="1">
    <source>
        <dbReference type="EMBL" id="OXA49510.1"/>
    </source>
</evidence>
<keyword evidence="2" id="KW-1185">Reference proteome</keyword>
<comment type="caution">
    <text evidence="1">The sequence shown here is derived from an EMBL/GenBank/DDBJ whole genome shotgun (WGS) entry which is preliminary data.</text>
</comment>
<gene>
    <name evidence="1" type="ORF">Fcan01_16032</name>
</gene>
<protein>
    <submittedName>
        <fullName evidence="1">Uncharacterized protein</fullName>
    </submittedName>
</protein>
<accession>A0A226DWS9</accession>
<dbReference type="AlphaFoldDB" id="A0A226DWS9"/>
<reference evidence="1 2" key="1">
    <citation type="submission" date="2015-12" db="EMBL/GenBank/DDBJ databases">
        <title>The genome of Folsomia candida.</title>
        <authorList>
            <person name="Faddeeva A."/>
            <person name="Derks M.F."/>
            <person name="Anvar Y."/>
            <person name="Smit S."/>
            <person name="Van Straalen N."/>
            <person name="Roelofs D."/>
        </authorList>
    </citation>
    <scope>NUCLEOTIDE SEQUENCE [LARGE SCALE GENOMIC DNA]</scope>
    <source>
        <strain evidence="1 2">VU population</strain>
        <tissue evidence="1">Whole body</tissue>
    </source>
</reference>
<proteinExistence type="predicted"/>
<organism evidence="1 2">
    <name type="scientific">Folsomia candida</name>
    <name type="common">Springtail</name>
    <dbReference type="NCBI Taxonomy" id="158441"/>
    <lineage>
        <taxon>Eukaryota</taxon>
        <taxon>Metazoa</taxon>
        <taxon>Ecdysozoa</taxon>
        <taxon>Arthropoda</taxon>
        <taxon>Hexapoda</taxon>
        <taxon>Collembola</taxon>
        <taxon>Entomobryomorpha</taxon>
        <taxon>Isotomoidea</taxon>
        <taxon>Isotomidae</taxon>
        <taxon>Proisotominae</taxon>
        <taxon>Folsomia</taxon>
    </lineage>
</organism>
<name>A0A226DWS9_FOLCA</name>
<dbReference type="Proteomes" id="UP000198287">
    <property type="component" value="Unassembled WGS sequence"/>
</dbReference>
<evidence type="ECO:0000313" key="2">
    <source>
        <dbReference type="Proteomes" id="UP000198287"/>
    </source>
</evidence>